<dbReference type="SUPFAM" id="SSF56954">
    <property type="entry name" value="Outer membrane efflux proteins (OEP)"/>
    <property type="match status" value="1"/>
</dbReference>
<organism evidence="3 4">
    <name type="scientific">Novilysobacter ciconiae</name>
    <dbReference type="NCBI Taxonomy" id="2781022"/>
    <lineage>
        <taxon>Bacteria</taxon>
        <taxon>Pseudomonadati</taxon>
        <taxon>Pseudomonadota</taxon>
        <taxon>Gammaproteobacteria</taxon>
        <taxon>Lysobacterales</taxon>
        <taxon>Lysobacteraceae</taxon>
        <taxon>Novilysobacter</taxon>
    </lineage>
</organism>
<dbReference type="EMBL" id="CP063656">
    <property type="protein sequence ID" value="QOW19225.1"/>
    <property type="molecule type" value="Genomic_DNA"/>
</dbReference>
<dbReference type="Proteomes" id="UP000594059">
    <property type="component" value="Chromosome"/>
</dbReference>
<dbReference type="InterPro" id="IPR003423">
    <property type="entry name" value="OMP_efflux"/>
</dbReference>
<dbReference type="RefSeq" id="WP_193984581.1">
    <property type="nucleotide sequence ID" value="NZ_CP063656.1"/>
</dbReference>
<dbReference type="AlphaFoldDB" id="A0A7S6UF96"/>
<dbReference type="PANTHER" id="PTHR30203:SF24">
    <property type="entry name" value="BLR4935 PROTEIN"/>
    <property type="match status" value="1"/>
</dbReference>
<evidence type="ECO:0000256" key="1">
    <source>
        <dbReference type="ARBA" id="ARBA00007613"/>
    </source>
</evidence>
<keyword evidence="2" id="KW-0732">Signal</keyword>
<gene>
    <name evidence="3" type="ORF">INQ41_11410</name>
</gene>
<sequence length="425" mass="45588">MRFSSAALAVLAGVSAVAIPAHAAELLTLQDAFTRVASTHPALRLFGNRADVLAAERDIASQRPPMQLAVDVENVLGTGEQNGVEQAELTVSLASVLERGGKLDARRTLVQSRIDALAIERETQRLDLLADVARRYALAVAARREDAIATEDVAQRKRAVSEARRRLQAGASPESVVFSAQAALARAEMSQARAQAQAAARRQHLAALWGERAPEFTLGSADESTLPALAGFAELEQWLERTPEIARFADEVRIGEARLRLARAEASADIDWQLGIRHFRDSNDAALIASASMALGASRRAQPAIHAARAGLAGLEIERESAALALYSTLAEAHGRYQVARIEAARLHDEVRPRLALAEQATAHAYRAGAASYLEWAAVQAEYIAAREEEVDAVLRGELALIEIQRLTGQPLLAVSGSPTPGAEQ</sequence>
<proteinExistence type="inferred from homology"/>
<dbReference type="PANTHER" id="PTHR30203">
    <property type="entry name" value="OUTER MEMBRANE CATION EFFLUX PROTEIN"/>
    <property type="match status" value="1"/>
</dbReference>
<reference evidence="3 4" key="1">
    <citation type="submission" date="2020-10" db="EMBL/GenBank/DDBJ databases">
        <title>complete genome sequencing of Lysobacter sp. H21R20.</title>
        <authorList>
            <person name="Bae J.-W."/>
            <person name="Lee S.-Y."/>
        </authorList>
    </citation>
    <scope>NUCLEOTIDE SEQUENCE [LARGE SCALE GENOMIC DNA]</scope>
    <source>
        <strain evidence="3 4">H21R20</strain>
    </source>
</reference>
<feature type="signal peptide" evidence="2">
    <location>
        <begin position="1"/>
        <end position="23"/>
    </location>
</feature>
<dbReference type="InterPro" id="IPR010131">
    <property type="entry name" value="MdtP/NodT-like"/>
</dbReference>
<dbReference type="KEGG" id="lcic:INQ41_11410"/>
<evidence type="ECO:0000256" key="2">
    <source>
        <dbReference type="SAM" id="SignalP"/>
    </source>
</evidence>
<dbReference type="GO" id="GO:0015562">
    <property type="term" value="F:efflux transmembrane transporter activity"/>
    <property type="evidence" value="ECO:0007669"/>
    <property type="project" value="InterPro"/>
</dbReference>
<accession>A0A7S6UF96</accession>
<evidence type="ECO:0000313" key="3">
    <source>
        <dbReference type="EMBL" id="QOW19225.1"/>
    </source>
</evidence>
<keyword evidence="4" id="KW-1185">Reference proteome</keyword>
<comment type="similarity">
    <text evidence="1">Belongs to the outer membrane factor (OMF) (TC 1.B.17) family.</text>
</comment>
<protein>
    <submittedName>
        <fullName evidence="3">TolC family protein</fullName>
    </submittedName>
</protein>
<evidence type="ECO:0000313" key="4">
    <source>
        <dbReference type="Proteomes" id="UP000594059"/>
    </source>
</evidence>
<dbReference type="Gene3D" id="1.20.1600.10">
    <property type="entry name" value="Outer membrane efflux proteins (OEP)"/>
    <property type="match status" value="1"/>
</dbReference>
<name>A0A7S6UF96_9GAMM</name>
<dbReference type="Pfam" id="PF02321">
    <property type="entry name" value="OEP"/>
    <property type="match status" value="1"/>
</dbReference>
<feature type="chain" id="PRO_5032708165" evidence="2">
    <location>
        <begin position="24"/>
        <end position="425"/>
    </location>
</feature>